<reference evidence="1 2" key="2">
    <citation type="journal article" date="2010" name="Stand. Genomic Sci.">
        <title>Complete genome sequence of Desulfohalobium retbaense type strain (HR(100)).</title>
        <authorList>
            <person name="Spring S."/>
            <person name="Nolan M."/>
            <person name="Lapidus A."/>
            <person name="Glavina Del Rio T."/>
            <person name="Copeland A."/>
            <person name="Tice H."/>
            <person name="Cheng J.F."/>
            <person name="Lucas S."/>
            <person name="Land M."/>
            <person name="Chen F."/>
            <person name="Bruce D."/>
            <person name="Goodwin L."/>
            <person name="Pitluck S."/>
            <person name="Ivanova N."/>
            <person name="Mavromatis K."/>
            <person name="Mikhailova N."/>
            <person name="Pati A."/>
            <person name="Chen A."/>
            <person name="Palaniappan K."/>
            <person name="Hauser L."/>
            <person name="Chang Y.J."/>
            <person name="Jeffries C.D."/>
            <person name="Munk C."/>
            <person name="Kiss H."/>
            <person name="Chain P."/>
            <person name="Han C."/>
            <person name="Brettin T."/>
            <person name="Detter J.C."/>
            <person name="Schuler E."/>
            <person name="Goker M."/>
            <person name="Rohde M."/>
            <person name="Bristow J."/>
            <person name="Eisen J.A."/>
            <person name="Markowitz V."/>
            <person name="Hugenholtz P."/>
            <person name="Kyrpides N.C."/>
            <person name="Klenk H.P."/>
        </authorList>
    </citation>
    <scope>NUCLEOTIDE SEQUENCE [LARGE SCALE GENOMIC DNA]</scope>
    <source>
        <strain evidence="1 2">DSM 5692</strain>
    </source>
</reference>
<evidence type="ECO:0008006" key="3">
    <source>
        <dbReference type="Google" id="ProtNLM"/>
    </source>
</evidence>
<dbReference type="eggNOG" id="COG3370">
    <property type="taxonomic scope" value="Bacteria"/>
</dbReference>
<dbReference type="HOGENOM" id="CLU_167520_1_0_7"/>
<name>C8X0J1_DESRD</name>
<dbReference type="Proteomes" id="UP000001052">
    <property type="component" value="Chromosome"/>
</dbReference>
<keyword evidence="2" id="KW-1185">Reference proteome</keyword>
<evidence type="ECO:0000313" key="1">
    <source>
        <dbReference type="EMBL" id="ACV67816.1"/>
    </source>
</evidence>
<dbReference type="KEGG" id="drt:Dret_0519"/>
<organism evidence="1 2">
    <name type="scientific">Desulfohalobium retbaense (strain ATCC 49708 / DSM 5692 / JCM 16813 / HR100)</name>
    <dbReference type="NCBI Taxonomy" id="485915"/>
    <lineage>
        <taxon>Bacteria</taxon>
        <taxon>Pseudomonadati</taxon>
        <taxon>Thermodesulfobacteriota</taxon>
        <taxon>Desulfovibrionia</taxon>
        <taxon>Desulfovibrionales</taxon>
        <taxon>Desulfohalobiaceae</taxon>
        <taxon>Desulfohalobium</taxon>
    </lineage>
</organism>
<evidence type="ECO:0000313" key="2">
    <source>
        <dbReference type="Proteomes" id="UP000001052"/>
    </source>
</evidence>
<dbReference type="STRING" id="485915.Dret_0519"/>
<dbReference type="RefSeq" id="WP_015750974.1">
    <property type="nucleotide sequence ID" value="NC_013223.1"/>
</dbReference>
<accession>C8X0J1</accession>
<reference evidence="2" key="1">
    <citation type="submission" date="2009-09" db="EMBL/GenBank/DDBJ databases">
        <title>The complete chromosome of Desulfohalobium retbaense DSM 5692.</title>
        <authorList>
            <consortium name="US DOE Joint Genome Institute (JGI-PGF)"/>
            <person name="Lucas S."/>
            <person name="Copeland A."/>
            <person name="Lapidus A."/>
            <person name="Glavina del Rio T."/>
            <person name="Dalin E."/>
            <person name="Tice H."/>
            <person name="Bruce D."/>
            <person name="Goodwin L."/>
            <person name="Pitluck S."/>
            <person name="Kyrpides N."/>
            <person name="Mavromatis K."/>
            <person name="Ivanova N."/>
            <person name="Mikhailova N."/>
            <person name="Munk A.C."/>
            <person name="Brettin T."/>
            <person name="Detter J.C."/>
            <person name="Han C."/>
            <person name="Tapia R."/>
            <person name="Larimer F."/>
            <person name="Land M."/>
            <person name="Hauser L."/>
            <person name="Markowitz V."/>
            <person name="Cheng J.-F."/>
            <person name="Hugenholtz P."/>
            <person name="Woyke T."/>
            <person name="Wu D."/>
            <person name="Spring S."/>
            <person name="Klenk H.-P."/>
            <person name="Eisen J.A."/>
        </authorList>
    </citation>
    <scope>NUCLEOTIDE SEQUENCE [LARGE SCALE GENOMIC DNA]</scope>
    <source>
        <strain evidence="2">DSM 5692</strain>
    </source>
</reference>
<dbReference type="OrthoDB" id="9807925at2"/>
<protein>
    <recommendedName>
        <fullName evidence="3">Cytoplasmic protein</fullName>
    </recommendedName>
</protein>
<sequence>MSKTALFAFNGEPMCFMHVLLNAWDLHERGETVRVVVEGKATALLPELVNETHFMHALYAKVVDAGLLAGACRACSGKMGVLGAVRANNIPLLDEMQGHPAVGMYQDAGYRVLMM</sequence>
<dbReference type="SUPFAM" id="SSF75169">
    <property type="entry name" value="DsrEFH-like"/>
    <property type="match status" value="1"/>
</dbReference>
<dbReference type="EMBL" id="CP001734">
    <property type="protein sequence ID" value="ACV67816.1"/>
    <property type="molecule type" value="Genomic_DNA"/>
</dbReference>
<proteinExistence type="predicted"/>
<gene>
    <name evidence="1" type="ordered locus">Dret_0519</name>
</gene>
<dbReference type="AlphaFoldDB" id="C8X0J1"/>
<dbReference type="InterPro" id="IPR027396">
    <property type="entry name" value="DsrEFH-like"/>
</dbReference>